<accession>A0A0G2EZH1</accession>
<feature type="region of interest" description="Disordered" evidence="1">
    <location>
        <begin position="1"/>
        <end position="123"/>
    </location>
</feature>
<proteinExistence type="predicted"/>
<feature type="compositionally biased region" description="Polar residues" evidence="1">
    <location>
        <begin position="1"/>
        <end position="12"/>
    </location>
</feature>
<feature type="compositionally biased region" description="Basic and acidic residues" evidence="1">
    <location>
        <begin position="403"/>
        <end position="417"/>
    </location>
</feature>
<feature type="compositionally biased region" description="Gly residues" evidence="1">
    <location>
        <begin position="388"/>
        <end position="399"/>
    </location>
</feature>
<keyword evidence="3" id="KW-1185">Reference proteome</keyword>
<sequence>MASPSRGTSLPVSTPPPTQKAFPTDVSSEVDMRASPSPASTVVDMNLNQGVIGKSSIRESETESDSESTDTIQPGSSDFKDIVGPQSSGITAEEKTGRPENEGVKGKEKEQYQEHQPPTPAKYNVSAVLGRWSEKEKENDRENRIPTCLEHLDICLQILDEGRKYPFLFSKAIHASPSSTTKHSMEIVDPIYKFEFQEPNSGLPCVAVVPHDFHDELNHASPQEEDDLRGKVFIMSNDDVTRNVIFNAIIMRGELLFAEEKPTPTSKVTKQKPQTNRSGIWWKKRLLQVDIQGIEQVCKFLGVYLGVAVSPNGSDVHNVMRQPQQQSETQHQQQIPEATPVLIPEEWNKADTQTLSDIPPRRSDDARNTVVDERARDTDHAWSRRDGPGYGRKSGGWQQGRGHWGDEQWDRRSRDRWGPSWRGGW</sequence>
<dbReference type="EMBL" id="LCWF01000018">
    <property type="protein sequence ID" value="KKY27992.1"/>
    <property type="molecule type" value="Genomic_DNA"/>
</dbReference>
<evidence type="ECO:0000313" key="2">
    <source>
        <dbReference type="EMBL" id="KKY27992.1"/>
    </source>
</evidence>
<evidence type="ECO:0000256" key="1">
    <source>
        <dbReference type="SAM" id="MobiDB-lite"/>
    </source>
</evidence>
<dbReference type="Proteomes" id="UP000053317">
    <property type="component" value="Unassembled WGS sequence"/>
</dbReference>
<feature type="compositionally biased region" description="Basic and acidic residues" evidence="1">
    <location>
        <begin position="359"/>
        <end position="387"/>
    </location>
</feature>
<dbReference type="AlphaFoldDB" id="A0A0G2EZH1"/>
<gene>
    <name evidence="2" type="ORF">UCRPC4_g00727</name>
</gene>
<evidence type="ECO:0000313" key="3">
    <source>
        <dbReference type="Proteomes" id="UP000053317"/>
    </source>
</evidence>
<comment type="caution">
    <text evidence="2">The sequence shown here is derived from an EMBL/GenBank/DDBJ whole genome shotgun (WGS) entry which is preliminary data.</text>
</comment>
<reference evidence="2 3" key="2">
    <citation type="submission" date="2015-05" db="EMBL/GenBank/DDBJ databases">
        <authorList>
            <person name="Morales-Cruz A."/>
            <person name="Amrine K.C."/>
            <person name="Cantu D."/>
        </authorList>
    </citation>
    <scope>NUCLEOTIDE SEQUENCE [LARGE SCALE GENOMIC DNA]</scope>
    <source>
        <strain evidence="2">UCRPC4</strain>
    </source>
</reference>
<reference evidence="2 3" key="1">
    <citation type="submission" date="2015-05" db="EMBL/GenBank/DDBJ databases">
        <title>Distinctive expansion of gene families associated with plant cell wall degradation and secondary metabolism in the genomes of grapevine trunk pathogens.</title>
        <authorList>
            <person name="Lawrence D.P."/>
            <person name="Travadon R."/>
            <person name="Rolshausen P.E."/>
            <person name="Baumgartner K."/>
        </authorList>
    </citation>
    <scope>NUCLEOTIDE SEQUENCE [LARGE SCALE GENOMIC DNA]</scope>
    <source>
        <strain evidence="2">UCRPC4</strain>
    </source>
</reference>
<feature type="region of interest" description="Disordered" evidence="1">
    <location>
        <begin position="352"/>
        <end position="425"/>
    </location>
</feature>
<name>A0A0G2EZH1_PHACM</name>
<protein>
    <submittedName>
        <fullName evidence="2">Uncharacterized protein</fullName>
    </submittedName>
</protein>
<feature type="compositionally biased region" description="Basic and acidic residues" evidence="1">
    <location>
        <begin position="92"/>
        <end position="113"/>
    </location>
</feature>
<organism evidence="2 3">
    <name type="scientific">Phaeomoniella chlamydospora</name>
    <name type="common">Phaeoacremonium chlamydosporum</name>
    <dbReference type="NCBI Taxonomy" id="158046"/>
    <lineage>
        <taxon>Eukaryota</taxon>
        <taxon>Fungi</taxon>
        <taxon>Dikarya</taxon>
        <taxon>Ascomycota</taxon>
        <taxon>Pezizomycotina</taxon>
        <taxon>Eurotiomycetes</taxon>
        <taxon>Chaetothyriomycetidae</taxon>
        <taxon>Phaeomoniellales</taxon>
        <taxon>Phaeomoniellaceae</taxon>
        <taxon>Phaeomoniella</taxon>
    </lineage>
</organism>